<organism evidence="1 2">
    <name type="scientific">Yoonia sediminilitoris</name>
    <dbReference type="NCBI Taxonomy" id="1286148"/>
    <lineage>
        <taxon>Bacteria</taxon>
        <taxon>Pseudomonadati</taxon>
        <taxon>Pseudomonadota</taxon>
        <taxon>Alphaproteobacteria</taxon>
        <taxon>Rhodobacterales</taxon>
        <taxon>Paracoccaceae</taxon>
        <taxon>Yoonia</taxon>
    </lineage>
</organism>
<accession>A0A2T6KET9</accession>
<gene>
    <name evidence="1" type="ORF">C8N45_107103</name>
</gene>
<sequence>MADLLTKDGDKVATAAVAITKLSSVRVCSAGADAAAKGAGHFHRLIHVKIRDGQIP</sequence>
<proteinExistence type="predicted"/>
<name>A0A2T6KET9_9RHOB</name>
<dbReference type="EMBL" id="QBUD01000007">
    <property type="protein sequence ID" value="PUB13643.1"/>
    <property type="molecule type" value="Genomic_DNA"/>
</dbReference>
<evidence type="ECO:0000313" key="2">
    <source>
        <dbReference type="Proteomes" id="UP000244523"/>
    </source>
</evidence>
<comment type="caution">
    <text evidence="1">The sequence shown here is derived from an EMBL/GenBank/DDBJ whole genome shotgun (WGS) entry which is preliminary data.</text>
</comment>
<evidence type="ECO:0000313" key="1">
    <source>
        <dbReference type="EMBL" id="PUB13643.1"/>
    </source>
</evidence>
<reference evidence="1 2" key="1">
    <citation type="submission" date="2018-04" db="EMBL/GenBank/DDBJ databases">
        <title>Genomic Encyclopedia of Archaeal and Bacterial Type Strains, Phase II (KMG-II): from individual species to whole genera.</title>
        <authorList>
            <person name="Goeker M."/>
        </authorList>
    </citation>
    <scope>NUCLEOTIDE SEQUENCE [LARGE SCALE GENOMIC DNA]</scope>
    <source>
        <strain evidence="1 2">DSM 29955</strain>
    </source>
</reference>
<keyword evidence="2" id="KW-1185">Reference proteome</keyword>
<protein>
    <submittedName>
        <fullName evidence="1">Uncharacterized protein</fullName>
    </submittedName>
</protein>
<dbReference type="RefSeq" id="WP_168769485.1">
    <property type="nucleotide sequence ID" value="NZ_QBUD01000007.1"/>
</dbReference>
<dbReference type="AlphaFoldDB" id="A0A2T6KET9"/>
<dbReference type="Proteomes" id="UP000244523">
    <property type="component" value="Unassembled WGS sequence"/>
</dbReference>